<name>A0A4Q1RIH1_9FIRM</name>
<evidence type="ECO:0000256" key="4">
    <source>
        <dbReference type="ARBA" id="ARBA00022984"/>
    </source>
</evidence>
<feature type="active site" description="Proton donor/acceptor" evidence="6">
    <location>
        <position position="422"/>
    </location>
</feature>
<keyword evidence="3 6" id="KW-0133">Cell shape</keyword>
<proteinExistence type="predicted"/>
<dbReference type="Proteomes" id="UP000290106">
    <property type="component" value="Unassembled WGS sequence"/>
</dbReference>
<keyword evidence="2" id="KW-0808">Transferase</keyword>
<comment type="caution">
    <text evidence="8">The sequence shown here is derived from an EMBL/GenBank/DDBJ whole genome shotgun (WGS) entry which is preliminary data.</text>
</comment>
<dbReference type="InterPro" id="IPR038054">
    <property type="entry name" value="LD_TPept-like_central_sf"/>
</dbReference>
<feature type="domain" description="L,D-TPase catalytic" evidence="7">
    <location>
        <begin position="339"/>
        <end position="467"/>
    </location>
</feature>
<dbReference type="InterPro" id="IPR005490">
    <property type="entry name" value="LD_TPept_cat_dom"/>
</dbReference>
<dbReference type="RefSeq" id="WP_129257913.1">
    <property type="nucleotide sequence ID" value="NZ_JBGKFY010000002.1"/>
</dbReference>
<dbReference type="Gene3D" id="3.10.20.800">
    <property type="match status" value="1"/>
</dbReference>
<keyword evidence="9" id="KW-1185">Reference proteome</keyword>
<dbReference type="GO" id="GO:0016740">
    <property type="term" value="F:transferase activity"/>
    <property type="evidence" value="ECO:0007669"/>
    <property type="project" value="UniProtKB-KW"/>
</dbReference>
<evidence type="ECO:0000259" key="7">
    <source>
        <dbReference type="PROSITE" id="PS52029"/>
    </source>
</evidence>
<reference evidence="8 9" key="1">
    <citation type="submission" date="2019-01" db="EMBL/GenBank/DDBJ databases">
        <title>Blautia sp. nov. KGMB01111 isolated human feces.</title>
        <authorList>
            <person name="Park J.-E."/>
            <person name="Kim J.-S."/>
            <person name="Park S.-H."/>
        </authorList>
    </citation>
    <scope>NUCLEOTIDE SEQUENCE [LARGE SCALE GENOMIC DNA]</scope>
    <source>
        <strain evidence="8 9">KGMB01111</strain>
    </source>
</reference>
<organism evidence="8 9">
    <name type="scientific">Blautia faecicola</name>
    <dbReference type="NCBI Taxonomy" id="2509240"/>
    <lineage>
        <taxon>Bacteria</taxon>
        <taxon>Bacillati</taxon>
        <taxon>Bacillota</taxon>
        <taxon>Clostridia</taxon>
        <taxon>Lachnospirales</taxon>
        <taxon>Lachnospiraceae</taxon>
        <taxon>Blautia</taxon>
    </lineage>
</organism>
<dbReference type="CDD" id="cd16913">
    <property type="entry name" value="YkuD_like"/>
    <property type="match status" value="1"/>
</dbReference>
<dbReference type="AlphaFoldDB" id="A0A4Q1RIH1"/>
<evidence type="ECO:0000256" key="3">
    <source>
        <dbReference type="ARBA" id="ARBA00022960"/>
    </source>
</evidence>
<dbReference type="GO" id="GO:0005576">
    <property type="term" value="C:extracellular region"/>
    <property type="evidence" value="ECO:0007669"/>
    <property type="project" value="TreeGrafter"/>
</dbReference>
<evidence type="ECO:0000256" key="1">
    <source>
        <dbReference type="ARBA" id="ARBA00004752"/>
    </source>
</evidence>
<dbReference type="InterPro" id="IPR022029">
    <property type="entry name" value="YoaR-like_PG-bd"/>
</dbReference>
<dbReference type="Pfam" id="PF12229">
    <property type="entry name" value="PG_binding_4"/>
    <property type="match status" value="2"/>
</dbReference>
<dbReference type="GO" id="GO:0071555">
    <property type="term" value="P:cell wall organization"/>
    <property type="evidence" value="ECO:0007669"/>
    <property type="project" value="UniProtKB-UniRule"/>
</dbReference>
<keyword evidence="5 6" id="KW-0961">Cell wall biogenesis/degradation</keyword>
<dbReference type="InterPro" id="IPR038063">
    <property type="entry name" value="Transpep_catalytic_dom"/>
</dbReference>
<comment type="pathway">
    <text evidence="1 6">Cell wall biogenesis; peptidoglycan biosynthesis.</text>
</comment>
<accession>A0A4Q1RIH1</accession>
<evidence type="ECO:0000313" key="8">
    <source>
        <dbReference type="EMBL" id="RXS75459.1"/>
    </source>
</evidence>
<dbReference type="PANTHER" id="PTHR30582">
    <property type="entry name" value="L,D-TRANSPEPTIDASE"/>
    <property type="match status" value="1"/>
</dbReference>
<dbReference type="SUPFAM" id="SSF143985">
    <property type="entry name" value="L,D-transpeptidase pre-catalytic domain-like"/>
    <property type="match status" value="1"/>
</dbReference>
<gene>
    <name evidence="8" type="ORF">ETP43_09685</name>
</gene>
<dbReference type="Gene3D" id="2.40.440.10">
    <property type="entry name" value="L,D-transpeptidase catalytic domain-like"/>
    <property type="match status" value="1"/>
</dbReference>
<dbReference type="EMBL" id="SDKC01000001">
    <property type="protein sequence ID" value="RXS75459.1"/>
    <property type="molecule type" value="Genomic_DNA"/>
</dbReference>
<dbReference type="GO" id="GO:0018104">
    <property type="term" value="P:peptidoglycan-protein cross-linking"/>
    <property type="evidence" value="ECO:0007669"/>
    <property type="project" value="TreeGrafter"/>
</dbReference>
<keyword evidence="4 6" id="KW-0573">Peptidoglycan synthesis</keyword>
<dbReference type="Pfam" id="PF03734">
    <property type="entry name" value="YkuD"/>
    <property type="match status" value="1"/>
</dbReference>
<dbReference type="PANTHER" id="PTHR30582:SF33">
    <property type="entry name" value="EXPORTED PROTEIN"/>
    <property type="match status" value="1"/>
</dbReference>
<dbReference type="PROSITE" id="PS52029">
    <property type="entry name" value="LD_TPASE"/>
    <property type="match status" value="1"/>
</dbReference>
<dbReference type="OrthoDB" id="3176960at2"/>
<evidence type="ECO:0000256" key="2">
    <source>
        <dbReference type="ARBA" id="ARBA00022679"/>
    </source>
</evidence>
<dbReference type="GO" id="GO:0008360">
    <property type="term" value="P:regulation of cell shape"/>
    <property type="evidence" value="ECO:0007669"/>
    <property type="project" value="UniProtKB-UniRule"/>
</dbReference>
<evidence type="ECO:0000256" key="6">
    <source>
        <dbReference type="PROSITE-ProRule" id="PRU01373"/>
    </source>
</evidence>
<protein>
    <recommendedName>
        <fullName evidence="7">L,D-TPase catalytic domain-containing protein</fullName>
    </recommendedName>
</protein>
<feature type="active site" description="Nucleophile" evidence="6">
    <location>
        <position position="443"/>
    </location>
</feature>
<dbReference type="GO" id="GO:0071972">
    <property type="term" value="F:peptidoglycan L,D-transpeptidase activity"/>
    <property type="evidence" value="ECO:0007669"/>
    <property type="project" value="TreeGrafter"/>
</dbReference>
<dbReference type="SUPFAM" id="SSF141523">
    <property type="entry name" value="L,D-transpeptidase catalytic domain-like"/>
    <property type="match status" value="1"/>
</dbReference>
<dbReference type="InterPro" id="IPR050979">
    <property type="entry name" value="LD-transpeptidase"/>
</dbReference>
<dbReference type="UniPathway" id="UPA00219"/>
<evidence type="ECO:0000313" key="9">
    <source>
        <dbReference type="Proteomes" id="UP000290106"/>
    </source>
</evidence>
<evidence type="ECO:0000256" key="5">
    <source>
        <dbReference type="ARBA" id="ARBA00023316"/>
    </source>
</evidence>
<sequence>MTTKKKILTGIAGALFAVVAAGYGAAAYYYSNHFYSHTEINGTDYGEMTVQEVKDKITEQLPSYQITIKERNDQEETLTGQQLQLTYQDNGEIDDLMKNQKSWGWVLHAFTGVHAELKNMVAVDEDALKQAVESLSCMQPENMQAPQDACVSATDDGYAVIPEEQGTTLEEEKVIDGIRQALVNGETVCDLDAADCYAKPQILQDNADLQAQADAINQKLSASLTMDFGTDRQEVLDKTTLKDWVVQAEDGSYAIDEAKVTEYVAGLAQKYDTVDSERSFTTTSGSTVTLTPGDYGWKIDQNSTTANLLDAINNGTQGAFEIVYLATAMSREANDIGSSYVELSLTDQHFWVYVDGKQVLDSAVVTGCLNKGTQTPKGVYKVKGKTTDYTMRGTKNASGNWSYEVHCNYWIPFAAENTIGFHDLVTRSDWSSTAYINNGSHGCVNTPLDKVKELYNIVSYKFPVVVY</sequence>